<reference evidence="8" key="1">
    <citation type="submission" date="2020-10" db="EMBL/GenBank/DDBJ databases">
        <authorList>
            <person name="Gilroy R."/>
        </authorList>
    </citation>
    <scope>NUCLEOTIDE SEQUENCE</scope>
    <source>
        <strain evidence="8">11687</strain>
    </source>
</reference>
<dbReference type="GO" id="GO:0030677">
    <property type="term" value="C:ribonuclease P complex"/>
    <property type="evidence" value="ECO:0007669"/>
    <property type="project" value="TreeGrafter"/>
</dbReference>
<dbReference type="PANTHER" id="PTHR33992:SF1">
    <property type="entry name" value="RIBONUCLEASE P PROTEIN COMPONENT"/>
    <property type="match status" value="1"/>
</dbReference>
<dbReference type="GO" id="GO:0000049">
    <property type="term" value="F:tRNA binding"/>
    <property type="evidence" value="ECO:0007669"/>
    <property type="project" value="UniProtKB-UniRule"/>
</dbReference>
<dbReference type="PANTHER" id="PTHR33992">
    <property type="entry name" value="RIBONUCLEASE P PROTEIN COMPONENT"/>
    <property type="match status" value="1"/>
</dbReference>
<comment type="function">
    <text evidence="6">RNaseP catalyzes the removal of the 5'-leader sequence from pre-tRNA to produce the mature 5'-terminus. It can also cleave other RNA substrates such as 4.5S RNA. The protein component plays an auxiliary but essential role in vivo by binding to the 5'-leader sequence and broadening the substrate specificity of the ribozyme.</text>
</comment>
<keyword evidence="3 6" id="KW-0255">Endonuclease</keyword>
<evidence type="ECO:0000256" key="5">
    <source>
        <dbReference type="ARBA" id="ARBA00022884"/>
    </source>
</evidence>
<dbReference type="Proteomes" id="UP000824081">
    <property type="component" value="Unassembled WGS sequence"/>
</dbReference>
<dbReference type="GO" id="GO:0042781">
    <property type="term" value="F:3'-tRNA processing endoribonuclease activity"/>
    <property type="evidence" value="ECO:0007669"/>
    <property type="project" value="TreeGrafter"/>
</dbReference>
<evidence type="ECO:0000256" key="3">
    <source>
        <dbReference type="ARBA" id="ARBA00022759"/>
    </source>
</evidence>
<dbReference type="GO" id="GO:0004526">
    <property type="term" value="F:ribonuclease P activity"/>
    <property type="evidence" value="ECO:0007669"/>
    <property type="project" value="UniProtKB-UniRule"/>
</dbReference>
<evidence type="ECO:0000256" key="4">
    <source>
        <dbReference type="ARBA" id="ARBA00022801"/>
    </source>
</evidence>
<reference evidence="8" key="2">
    <citation type="journal article" date="2021" name="PeerJ">
        <title>Extensive microbial diversity within the chicken gut microbiome revealed by metagenomics and culture.</title>
        <authorList>
            <person name="Gilroy R."/>
            <person name="Ravi A."/>
            <person name="Getino M."/>
            <person name="Pursley I."/>
            <person name="Horton D.L."/>
            <person name="Alikhan N.F."/>
            <person name="Baker D."/>
            <person name="Gharbi K."/>
            <person name="Hall N."/>
            <person name="Watson M."/>
            <person name="Adriaenssens E.M."/>
            <person name="Foster-Nyarko E."/>
            <person name="Jarju S."/>
            <person name="Secka A."/>
            <person name="Antonio M."/>
            <person name="Oren A."/>
            <person name="Chaudhuri R.R."/>
            <person name="La Ragione R."/>
            <person name="Hildebrand F."/>
            <person name="Pallen M.J."/>
        </authorList>
    </citation>
    <scope>NUCLEOTIDE SEQUENCE</scope>
    <source>
        <strain evidence="8">11687</strain>
    </source>
</reference>
<evidence type="ECO:0000313" key="8">
    <source>
        <dbReference type="EMBL" id="HIU59670.1"/>
    </source>
</evidence>
<comment type="subunit">
    <text evidence="6">Consists of a catalytic RNA component (M1 or rnpB) and a protein subunit.</text>
</comment>
<keyword evidence="1 6" id="KW-0819">tRNA processing</keyword>
<dbReference type="InterPro" id="IPR000100">
    <property type="entry name" value="RNase_P"/>
</dbReference>
<dbReference type="InterPro" id="IPR020568">
    <property type="entry name" value="Ribosomal_Su5_D2-typ_SF"/>
</dbReference>
<dbReference type="SUPFAM" id="SSF54211">
    <property type="entry name" value="Ribosomal protein S5 domain 2-like"/>
    <property type="match status" value="1"/>
</dbReference>
<comment type="similarity">
    <text evidence="6">Belongs to the RnpA family.</text>
</comment>
<evidence type="ECO:0000256" key="2">
    <source>
        <dbReference type="ARBA" id="ARBA00022722"/>
    </source>
</evidence>
<protein>
    <recommendedName>
        <fullName evidence="6 7">Ribonuclease P protein component</fullName>
        <shortName evidence="6">RNase P protein</shortName>
        <shortName evidence="6">RNaseP protein</shortName>
        <ecNumber evidence="6 7">3.1.26.5</ecNumber>
    </recommendedName>
    <alternativeName>
        <fullName evidence="6">Protein C5</fullName>
    </alternativeName>
</protein>
<dbReference type="InterPro" id="IPR014721">
    <property type="entry name" value="Ribsml_uS5_D2-typ_fold_subgr"/>
</dbReference>
<evidence type="ECO:0000256" key="6">
    <source>
        <dbReference type="HAMAP-Rule" id="MF_00227"/>
    </source>
</evidence>
<dbReference type="Gene3D" id="3.30.230.10">
    <property type="match status" value="1"/>
</dbReference>
<evidence type="ECO:0000256" key="1">
    <source>
        <dbReference type="ARBA" id="ARBA00022694"/>
    </source>
</evidence>
<comment type="caution">
    <text evidence="8">The sequence shown here is derived from an EMBL/GenBank/DDBJ whole genome shotgun (WGS) entry which is preliminary data.</text>
</comment>
<keyword evidence="4 6" id="KW-0378">Hydrolase</keyword>
<name>A0A9D1MGC7_9FIRM</name>
<evidence type="ECO:0000313" key="9">
    <source>
        <dbReference type="Proteomes" id="UP000824081"/>
    </source>
</evidence>
<dbReference type="Pfam" id="PF00825">
    <property type="entry name" value="Ribonuclease_P"/>
    <property type="match status" value="1"/>
</dbReference>
<dbReference type="GO" id="GO:0001682">
    <property type="term" value="P:tRNA 5'-leader removal"/>
    <property type="evidence" value="ECO:0007669"/>
    <property type="project" value="UniProtKB-UniRule"/>
</dbReference>
<keyword evidence="2 6" id="KW-0540">Nuclease</keyword>
<comment type="catalytic activity">
    <reaction evidence="6">
        <text>Endonucleolytic cleavage of RNA, removing 5'-extranucleotides from tRNA precursor.</text>
        <dbReference type="EC" id="3.1.26.5"/>
    </reaction>
</comment>
<dbReference type="HAMAP" id="MF_00227">
    <property type="entry name" value="RNase_P"/>
    <property type="match status" value="1"/>
</dbReference>
<evidence type="ECO:0000256" key="7">
    <source>
        <dbReference type="NCBIfam" id="TIGR00188"/>
    </source>
</evidence>
<proteinExistence type="inferred from homology"/>
<dbReference type="NCBIfam" id="TIGR00188">
    <property type="entry name" value="rnpA"/>
    <property type="match status" value="1"/>
</dbReference>
<keyword evidence="5 6" id="KW-0694">RNA-binding</keyword>
<dbReference type="EC" id="3.1.26.5" evidence="6 7"/>
<sequence length="105" mass="12506">MNYLRLKKQSDFNKLFSGGKRAFSPSFTMIYAPAKQMRMGISVGKRHGKSVKRNRIKRLLREAFRSVREEFQGNYSIVLVPKVKDDYSFFTFRKHLQWIIAREKL</sequence>
<dbReference type="AlphaFoldDB" id="A0A9D1MGC7"/>
<accession>A0A9D1MGC7</accession>
<organism evidence="8 9">
    <name type="scientific">Candidatus Scatosoma pullistercoris</name>
    <dbReference type="NCBI Taxonomy" id="2840934"/>
    <lineage>
        <taxon>Bacteria</taxon>
        <taxon>Bacillati</taxon>
        <taxon>Bacillota</taxon>
        <taxon>Clostridia</taxon>
        <taxon>Candidatus Scatosoma</taxon>
    </lineage>
</organism>
<gene>
    <name evidence="6 8" type="primary">rnpA</name>
    <name evidence="8" type="ORF">IAC57_06165</name>
</gene>
<dbReference type="EMBL" id="DVMZ01000170">
    <property type="protein sequence ID" value="HIU59670.1"/>
    <property type="molecule type" value="Genomic_DNA"/>
</dbReference>